<evidence type="ECO:0000256" key="7">
    <source>
        <dbReference type="ARBA" id="ARBA00023049"/>
    </source>
</evidence>
<comment type="similarity">
    <text evidence="1">Belongs to the peptidase M43B family.</text>
</comment>
<reference evidence="11 12" key="1">
    <citation type="journal article" date="2015" name="Plant Cell">
        <title>Oil accumulation by the oleaginous diatom Fistulifera solaris as revealed by the genome and transcriptome.</title>
        <authorList>
            <person name="Tanaka T."/>
            <person name="Maeda Y."/>
            <person name="Veluchamy A."/>
            <person name="Tanaka M."/>
            <person name="Abida H."/>
            <person name="Marechal E."/>
            <person name="Bowler C."/>
            <person name="Muto M."/>
            <person name="Sunaga Y."/>
            <person name="Tanaka M."/>
            <person name="Yoshino T."/>
            <person name="Taniguchi T."/>
            <person name="Fukuda Y."/>
            <person name="Nemoto M."/>
            <person name="Matsumoto M."/>
            <person name="Wong P.S."/>
            <person name="Aburatani S."/>
            <person name="Fujibuchi W."/>
        </authorList>
    </citation>
    <scope>NUCLEOTIDE SEQUENCE [LARGE SCALE GENOMIC DNA]</scope>
    <source>
        <strain evidence="11 12">JPCC DA0580</strain>
    </source>
</reference>
<dbReference type="GO" id="GO:0046872">
    <property type="term" value="F:metal ion binding"/>
    <property type="evidence" value="ECO:0007669"/>
    <property type="project" value="UniProtKB-KW"/>
</dbReference>
<evidence type="ECO:0000313" key="12">
    <source>
        <dbReference type="Proteomes" id="UP000198406"/>
    </source>
</evidence>
<comment type="caution">
    <text evidence="11">The sequence shown here is derived from an EMBL/GenBank/DDBJ whole genome shotgun (WGS) entry which is preliminary data.</text>
</comment>
<feature type="domain" description="Peptidase M43 pregnancy-associated plasma-A" evidence="10">
    <location>
        <begin position="181"/>
        <end position="320"/>
    </location>
</feature>
<organism evidence="11 12">
    <name type="scientific">Fistulifera solaris</name>
    <name type="common">Oleaginous diatom</name>
    <dbReference type="NCBI Taxonomy" id="1519565"/>
    <lineage>
        <taxon>Eukaryota</taxon>
        <taxon>Sar</taxon>
        <taxon>Stramenopiles</taxon>
        <taxon>Ochrophyta</taxon>
        <taxon>Bacillariophyta</taxon>
        <taxon>Bacillariophyceae</taxon>
        <taxon>Bacillariophycidae</taxon>
        <taxon>Naviculales</taxon>
        <taxon>Naviculaceae</taxon>
        <taxon>Fistulifera</taxon>
    </lineage>
</organism>
<evidence type="ECO:0000313" key="11">
    <source>
        <dbReference type="EMBL" id="GAX18788.1"/>
    </source>
</evidence>
<dbReference type="Gene3D" id="3.40.390.10">
    <property type="entry name" value="Collagenase (Catalytic Domain)"/>
    <property type="match status" value="1"/>
</dbReference>
<dbReference type="GO" id="GO:0006508">
    <property type="term" value="P:proteolysis"/>
    <property type="evidence" value="ECO:0007669"/>
    <property type="project" value="UniProtKB-KW"/>
</dbReference>
<dbReference type="GO" id="GO:0008237">
    <property type="term" value="F:metallopeptidase activity"/>
    <property type="evidence" value="ECO:0007669"/>
    <property type="project" value="UniProtKB-KW"/>
</dbReference>
<dbReference type="InterPro" id="IPR008754">
    <property type="entry name" value="Peptidase_M43"/>
</dbReference>
<evidence type="ECO:0000256" key="2">
    <source>
        <dbReference type="ARBA" id="ARBA00022670"/>
    </source>
</evidence>
<dbReference type="EMBL" id="BDSP01000132">
    <property type="protein sequence ID" value="GAX18788.1"/>
    <property type="molecule type" value="Genomic_DNA"/>
</dbReference>
<dbReference type="SUPFAM" id="SSF55486">
    <property type="entry name" value="Metalloproteases ('zincins'), catalytic domain"/>
    <property type="match status" value="1"/>
</dbReference>
<evidence type="ECO:0000256" key="6">
    <source>
        <dbReference type="ARBA" id="ARBA00022833"/>
    </source>
</evidence>
<accession>A0A1Z5JY95</accession>
<dbReference type="PANTHER" id="PTHR47466">
    <property type="match status" value="1"/>
</dbReference>
<evidence type="ECO:0000256" key="5">
    <source>
        <dbReference type="ARBA" id="ARBA00022801"/>
    </source>
</evidence>
<dbReference type="CDD" id="cd04275">
    <property type="entry name" value="ZnMc_pappalysin_like"/>
    <property type="match status" value="1"/>
</dbReference>
<dbReference type="Pfam" id="PF05572">
    <property type="entry name" value="Peptidase_M43"/>
    <property type="match status" value="1"/>
</dbReference>
<dbReference type="Proteomes" id="UP000198406">
    <property type="component" value="Unassembled WGS sequence"/>
</dbReference>
<feature type="chain" id="PRO_5013278183" description="Peptidase M43 pregnancy-associated plasma-A domain-containing protein" evidence="9">
    <location>
        <begin position="26"/>
        <end position="328"/>
    </location>
</feature>
<proteinExistence type="inferred from homology"/>
<evidence type="ECO:0000256" key="1">
    <source>
        <dbReference type="ARBA" id="ARBA00008721"/>
    </source>
</evidence>
<keyword evidence="12" id="KW-1185">Reference proteome</keyword>
<name>A0A1Z5JY95_FISSO</name>
<keyword evidence="4 9" id="KW-0732">Signal</keyword>
<evidence type="ECO:0000256" key="3">
    <source>
        <dbReference type="ARBA" id="ARBA00022723"/>
    </source>
</evidence>
<evidence type="ECO:0000256" key="8">
    <source>
        <dbReference type="ARBA" id="ARBA00023157"/>
    </source>
</evidence>
<evidence type="ECO:0000256" key="4">
    <source>
        <dbReference type="ARBA" id="ARBA00022729"/>
    </source>
</evidence>
<keyword evidence="5" id="KW-0378">Hydrolase</keyword>
<keyword evidence="6" id="KW-0862">Zinc</keyword>
<protein>
    <recommendedName>
        <fullName evidence="10">Peptidase M43 pregnancy-associated plasma-A domain-containing protein</fullName>
    </recommendedName>
</protein>
<evidence type="ECO:0000259" key="10">
    <source>
        <dbReference type="Pfam" id="PF05572"/>
    </source>
</evidence>
<evidence type="ECO:0000256" key="9">
    <source>
        <dbReference type="SAM" id="SignalP"/>
    </source>
</evidence>
<dbReference type="OrthoDB" id="47886at2759"/>
<feature type="signal peptide" evidence="9">
    <location>
        <begin position="1"/>
        <end position="25"/>
    </location>
</feature>
<gene>
    <name evidence="11" type="ORF">FisN_26Hu087</name>
</gene>
<sequence>MLTMTMRSLFSTCVLLGLSAYLSDAVERCGTRLPDLDDYKAAAAAHEYRQSTSNSQVIPVCFHVPQLERHLQRPITNEDLQNELDSLNRAFTAASCCDPSFDWCTAGTCSVETGISFALATISDQRHRSKVIGTTNSTSDPQACITRPQKRDRFLPWYRLHSRRWSRNVSHRSMKAKFRIGNERVLNVYLVYPLLYNNIEILGYATFPWDYPDAPVLDGVVLHTESLRGGSFSNYNEGDTLVHEVGHWLGLFHTFQNGCFGGDGVTDTEPERIPNQGCDPSQQRDTCIGGGLDPVFNFMNYSFDDCLYVFTSGQVDRMLDNIVAYRSP</sequence>
<dbReference type="PANTHER" id="PTHR47466:SF1">
    <property type="entry name" value="METALLOPROTEASE MEP1 (AFU_ORTHOLOGUE AFUA_1G07730)-RELATED"/>
    <property type="match status" value="1"/>
</dbReference>
<dbReference type="InterPro" id="IPR024079">
    <property type="entry name" value="MetalloPept_cat_dom_sf"/>
</dbReference>
<dbReference type="InParanoid" id="A0A1Z5JY95"/>
<keyword evidence="8" id="KW-1015">Disulfide bond</keyword>
<keyword evidence="7" id="KW-0482">Metalloprotease</keyword>
<keyword evidence="3" id="KW-0479">Metal-binding</keyword>
<dbReference type="AlphaFoldDB" id="A0A1Z5JY95"/>
<keyword evidence="2" id="KW-0645">Protease</keyword>